<dbReference type="EMBL" id="JABEMC010000004">
    <property type="protein sequence ID" value="NNG79297.1"/>
    <property type="molecule type" value="Genomic_DNA"/>
</dbReference>
<keyword evidence="1" id="KW-0472">Membrane</keyword>
<reference evidence="3 4" key="1">
    <citation type="submission" date="2017-09" db="EMBL/GenBank/DDBJ databases">
        <title>Bacterial strain isolated from the female urinary microbiota.</title>
        <authorList>
            <person name="Thomas-White K."/>
            <person name="Kumar N."/>
            <person name="Forster S."/>
            <person name="Putonti C."/>
            <person name="Lawley T."/>
            <person name="Wolfe A.J."/>
        </authorList>
    </citation>
    <scope>NUCLEOTIDE SEQUENCE [LARGE SCALE GENOMIC DNA]</scope>
    <source>
        <strain evidence="3 4">UMB0680</strain>
    </source>
</reference>
<dbReference type="OrthoDB" id="4805217at2"/>
<evidence type="ECO:0000313" key="4">
    <source>
        <dbReference type="Proteomes" id="UP000235703"/>
    </source>
</evidence>
<dbReference type="AlphaFoldDB" id="A0A2N6PL15"/>
<evidence type="ECO:0000256" key="1">
    <source>
        <dbReference type="SAM" id="Phobius"/>
    </source>
</evidence>
<reference evidence="2 5" key="2">
    <citation type="submission" date="2020-05" db="EMBL/GenBank/DDBJ databases">
        <title>MicrobeNet Type strains.</title>
        <authorList>
            <person name="Nicholson A.C."/>
        </authorList>
    </citation>
    <scope>NUCLEOTIDE SEQUENCE [LARGE SCALE GENOMIC DNA]</scope>
    <source>
        <strain evidence="2 5">CCUG 46604</strain>
    </source>
</reference>
<keyword evidence="4" id="KW-1185">Reference proteome</keyword>
<dbReference type="GeneID" id="86841713"/>
<dbReference type="RefSeq" id="WP_102160388.1">
    <property type="nucleotide sequence ID" value="NZ_BAAAKH010000009.1"/>
</dbReference>
<evidence type="ECO:0000313" key="2">
    <source>
        <dbReference type="EMBL" id="NNG79297.1"/>
    </source>
</evidence>
<feature type="transmembrane region" description="Helical" evidence="1">
    <location>
        <begin position="36"/>
        <end position="60"/>
    </location>
</feature>
<comment type="caution">
    <text evidence="3">The sequence shown here is derived from an EMBL/GenBank/DDBJ whole genome shotgun (WGS) entry which is preliminary data.</text>
</comment>
<gene>
    <name evidence="3" type="ORF">CJ198_02395</name>
    <name evidence="2" type="ORF">HLA91_07915</name>
</gene>
<evidence type="ECO:0000313" key="3">
    <source>
        <dbReference type="EMBL" id="PMB99390.1"/>
    </source>
</evidence>
<protein>
    <submittedName>
        <fullName evidence="3">Uncharacterized protein</fullName>
    </submittedName>
</protein>
<evidence type="ECO:0000313" key="5">
    <source>
        <dbReference type="Proteomes" id="UP000549517"/>
    </source>
</evidence>
<sequence length="227" mass="25436">MKRFGDFLLNTPAAAAAAGVLVISLVLFLIPPLHRAAWVIGIVTVLLVAVCLLFIGVKWWQDQQRIDRLNAEIADASKTYASVGLSPIEEDEDEAADTTRAKRVLELFPKDAGLVQYMRLANGFSTLDPQLMEPLRTFLDEFKKTSFEQQSMHAAFMDVYRAGKSFDSWVSEETYIPDSALEIKPGDIREGGWHEFSAARDAGEQNMDAFLDSLRDFERTALETRTV</sequence>
<dbReference type="Proteomes" id="UP000235703">
    <property type="component" value="Unassembled WGS sequence"/>
</dbReference>
<dbReference type="Proteomes" id="UP000549517">
    <property type="component" value="Unassembled WGS sequence"/>
</dbReference>
<accession>A0A2N6PL15</accession>
<name>A0A2N6PL15_9MICO</name>
<organism evidence="3 4">
    <name type="scientific">Brevibacterium luteolum</name>
    <dbReference type="NCBI Taxonomy" id="199591"/>
    <lineage>
        <taxon>Bacteria</taxon>
        <taxon>Bacillati</taxon>
        <taxon>Actinomycetota</taxon>
        <taxon>Actinomycetes</taxon>
        <taxon>Micrococcales</taxon>
        <taxon>Brevibacteriaceae</taxon>
        <taxon>Brevibacterium</taxon>
    </lineage>
</organism>
<feature type="transmembrane region" description="Helical" evidence="1">
    <location>
        <begin position="7"/>
        <end position="30"/>
    </location>
</feature>
<proteinExistence type="predicted"/>
<keyword evidence="1" id="KW-1133">Transmembrane helix</keyword>
<keyword evidence="1" id="KW-0812">Transmembrane</keyword>
<dbReference type="EMBL" id="PNFZ01000001">
    <property type="protein sequence ID" value="PMB99390.1"/>
    <property type="molecule type" value="Genomic_DNA"/>
</dbReference>